<evidence type="ECO:0000313" key="2">
    <source>
        <dbReference type="Proteomes" id="UP000201571"/>
    </source>
</evidence>
<dbReference type="OrthoDB" id="5447at10239"/>
<reference evidence="1 2" key="1">
    <citation type="journal article" date="2012" name="BMC Genomics">
        <title>Genome of Epinotia aporema granulovirus (EpapGV), a polyorganotropic fast killing betabaculovirus with a novel thymidylate kinase gene.</title>
        <authorList>
            <person name="Ferrelli M.L."/>
            <person name="Salvador R."/>
            <person name="Biedma M.E."/>
            <person name="Berretta M.F."/>
            <person name="Haase S."/>
            <person name="Sciocco-Cap A."/>
            <person name="Ghiringhelli P.D."/>
            <person name="Romanowski V."/>
        </authorList>
    </citation>
    <scope>NUCLEOTIDE SEQUENCE [LARGE SCALE GENOMIC DNA]</scope>
</reference>
<protein>
    <submittedName>
        <fullName evidence="1">ODV-EC43</fullName>
    </submittedName>
</protein>
<sequence>MTCSDKIKVFISDDYIFFPYNLVTKETDKNDNITIFVPTFQDEKVINKKRLTDKGFESVTVVKHVPHFQQDEENATGTVVYWNAISAITKLGEGVTRVFNVVLSDNLYICAHINIDRKMAETRCPFQVPYQKDMVCLSGEFAGDSQEIILAQNPNITSYFIKFSPETPLGIKILNIKRFLIILSTRKELVKLCVYLPYEELTSVHKELAWESIRRVLRGGVPSNCTVINQPSYQYVIDSLELLGIVNSDISSIHELQEKFNPLILQYKLVPDVIVQLNRINGQNKHVRLYCKHEAVAVTNAGPVPINLPTKNRTPFTYNKLMPPSEQFYQDVGSRDAFIRPPNYNYFL</sequence>
<keyword evidence="2" id="KW-1185">Reference proteome</keyword>
<proteinExistence type="predicted"/>
<dbReference type="InterPro" id="IPR007748">
    <property type="entry name" value="AcMNPV_Orf109"/>
</dbReference>
<name>K4ER60_9BBAC</name>
<dbReference type="Proteomes" id="UP000201571">
    <property type="component" value="Segment"/>
</dbReference>
<dbReference type="GeneID" id="13842669"/>
<dbReference type="KEGG" id="vg:13842669"/>
<evidence type="ECO:0000313" key="1">
    <source>
        <dbReference type="EMBL" id="AER41479.1"/>
    </source>
</evidence>
<organism evidence="1 2">
    <name type="scientific">Epinotia aporema granulovirus</name>
    <dbReference type="NCBI Taxonomy" id="166056"/>
    <lineage>
        <taxon>Viruses</taxon>
        <taxon>Viruses incertae sedis</taxon>
        <taxon>Naldaviricetes</taxon>
        <taxon>Lefavirales</taxon>
        <taxon>Baculoviridae</taxon>
        <taxon>Betabaculovirus</taxon>
        <taxon>Betabaculovirus epaporemae</taxon>
    </lineage>
</organism>
<gene>
    <name evidence="1" type="primary">odv-ec43</name>
</gene>
<dbReference type="EMBL" id="JN408834">
    <property type="protein sequence ID" value="AER41479.1"/>
    <property type="molecule type" value="Genomic_DNA"/>
</dbReference>
<dbReference type="Pfam" id="PF05054">
    <property type="entry name" value="AcMNPV_Ac109"/>
    <property type="match status" value="2"/>
</dbReference>
<accession>K4ER60</accession>
<dbReference type="RefSeq" id="YP_006908561.1">
    <property type="nucleotide sequence ID" value="NC_018875.1"/>
</dbReference>